<dbReference type="InterPro" id="IPR036291">
    <property type="entry name" value="NAD(P)-bd_dom_sf"/>
</dbReference>
<keyword evidence="1" id="KW-0560">Oxidoreductase</keyword>
<protein>
    <submittedName>
        <fullName evidence="4">Glyoxylate/hydroxypyruvate reductase A</fullName>
    </submittedName>
</protein>
<keyword evidence="5" id="KW-1185">Reference proteome</keyword>
<name>A0ABN1K620_9BURK</name>
<comment type="caution">
    <text evidence="4">The sequence shown here is derived from an EMBL/GenBank/DDBJ whole genome shotgun (WGS) entry which is preliminary data.</text>
</comment>
<keyword evidence="2" id="KW-0520">NAD</keyword>
<organism evidence="4 5">
    <name type="scientific">Ideonella azotifigens</name>
    <dbReference type="NCBI Taxonomy" id="513160"/>
    <lineage>
        <taxon>Bacteria</taxon>
        <taxon>Pseudomonadati</taxon>
        <taxon>Pseudomonadota</taxon>
        <taxon>Betaproteobacteria</taxon>
        <taxon>Burkholderiales</taxon>
        <taxon>Sphaerotilaceae</taxon>
        <taxon>Ideonella</taxon>
    </lineage>
</organism>
<reference evidence="4 5" key="1">
    <citation type="journal article" date="2019" name="Int. J. Syst. Evol. Microbiol.">
        <title>The Global Catalogue of Microorganisms (GCM) 10K type strain sequencing project: providing services to taxonomists for standard genome sequencing and annotation.</title>
        <authorList>
            <consortium name="The Broad Institute Genomics Platform"/>
            <consortium name="The Broad Institute Genome Sequencing Center for Infectious Disease"/>
            <person name="Wu L."/>
            <person name="Ma J."/>
        </authorList>
    </citation>
    <scope>NUCLEOTIDE SEQUENCE [LARGE SCALE GENOMIC DNA]</scope>
    <source>
        <strain evidence="4 5">JCM 15503</strain>
    </source>
</reference>
<dbReference type="Proteomes" id="UP001500279">
    <property type="component" value="Unassembled WGS sequence"/>
</dbReference>
<evidence type="ECO:0000256" key="1">
    <source>
        <dbReference type="ARBA" id="ARBA00023002"/>
    </source>
</evidence>
<dbReference type="EMBL" id="BAAAEW010000022">
    <property type="protein sequence ID" value="GAA0755973.1"/>
    <property type="molecule type" value="Genomic_DNA"/>
</dbReference>
<gene>
    <name evidence="4" type="ORF">GCM10009107_33970</name>
</gene>
<evidence type="ECO:0000259" key="3">
    <source>
        <dbReference type="Pfam" id="PF02826"/>
    </source>
</evidence>
<dbReference type="PANTHER" id="PTHR43333:SF1">
    <property type="entry name" value="D-ISOMER SPECIFIC 2-HYDROXYACID DEHYDROGENASE NAD-BINDING DOMAIN-CONTAINING PROTEIN"/>
    <property type="match status" value="1"/>
</dbReference>
<dbReference type="SUPFAM" id="SSF52283">
    <property type="entry name" value="Formate/glycerate dehydrogenase catalytic domain-like"/>
    <property type="match status" value="1"/>
</dbReference>
<dbReference type="Gene3D" id="3.40.50.720">
    <property type="entry name" value="NAD(P)-binding Rossmann-like Domain"/>
    <property type="match status" value="2"/>
</dbReference>
<evidence type="ECO:0000313" key="4">
    <source>
        <dbReference type="EMBL" id="GAA0755973.1"/>
    </source>
</evidence>
<sequence length="311" mass="34037">MARPAFLYKSDPARGAIWKQCFEENLPGIEFRQWPEVGNPAEVRFLAAWEPPPDLASRFPALEVLFSVGAGIDQFDLAELPPTLHVVRMIEPGIVAGMVEYVTLAVLALHRDLPAYLEQQRAALWQARPRLPASRRRVRVLGLGSLGRAVLSALGNFGFDCAGWSRSQRAIEGVKCLSGTEGLTALVAQTDILICLLPLTAQTRGMINASLLAKLPRGAAFVNAGRGGHVVDNDLIHALDSGHLRAAVLDVCEPEPPAPDHPFWHHPKIWMTPHVASETQALTSAEAVMKNLRRHENGQPMDGLVDRIRGY</sequence>
<evidence type="ECO:0000313" key="5">
    <source>
        <dbReference type="Proteomes" id="UP001500279"/>
    </source>
</evidence>
<evidence type="ECO:0000256" key="2">
    <source>
        <dbReference type="ARBA" id="ARBA00023027"/>
    </source>
</evidence>
<dbReference type="PANTHER" id="PTHR43333">
    <property type="entry name" value="2-HACID_DH_C DOMAIN-CONTAINING PROTEIN"/>
    <property type="match status" value="1"/>
</dbReference>
<dbReference type="Pfam" id="PF02826">
    <property type="entry name" value="2-Hacid_dh_C"/>
    <property type="match status" value="1"/>
</dbReference>
<feature type="domain" description="D-isomer specific 2-hydroxyacid dehydrogenase NAD-binding" evidence="3">
    <location>
        <begin position="105"/>
        <end position="276"/>
    </location>
</feature>
<dbReference type="CDD" id="cd12164">
    <property type="entry name" value="GDH_like_2"/>
    <property type="match status" value="1"/>
</dbReference>
<dbReference type="RefSeq" id="WP_141287481.1">
    <property type="nucleotide sequence ID" value="NZ_BAAAEW010000022.1"/>
</dbReference>
<proteinExistence type="predicted"/>
<accession>A0ABN1K620</accession>
<dbReference type="SUPFAM" id="SSF51735">
    <property type="entry name" value="NAD(P)-binding Rossmann-fold domains"/>
    <property type="match status" value="1"/>
</dbReference>
<dbReference type="InterPro" id="IPR006140">
    <property type="entry name" value="D-isomer_DH_NAD-bd"/>
</dbReference>